<dbReference type="InterPro" id="IPR013655">
    <property type="entry name" value="PAS_fold_3"/>
</dbReference>
<dbReference type="GO" id="GO:0007165">
    <property type="term" value="P:signal transduction"/>
    <property type="evidence" value="ECO:0007669"/>
    <property type="project" value="UniProtKB-KW"/>
</dbReference>
<evidence type="ECO:0000256" key="2">
    <source>
        <dbReference type="PROSITE-ProRule" id="PRU00284"/>
    </source>
</evidence>
<dbReference type="PROSITE" id="PS50112">
    <property type="entry name" value="PAS"/>
    <property type="match status" value="1"/>
</dbReference>
<dbReference type="InterPro" id="IPR001610">
    <property type="entry name" value="PAC"/>
</dbReference>
<keyword evidence="7" id="KW-1185">Reference proteome</keyword>
<feature type="domain" description="Methyl-accepting transducer" evidence="3">
    <location>
        <begin position="266"/>
        <end position="389"/>
    </location>
</feature>
<dbReference type="Gene3D" id="3.30.450.20">
    <property type="entry name" value="PAS domain"/>
    <property type="match status" value="2"/>
</dbReference>
<dbReference type="SMART" id="SM00283">
    <property type="entry name" value="MA"/>
    <property type="match status" value="1"/>
</dbReference>
<feature type="domain" description="PAC" evidence="5">
    <location>
        <begin position="90"/>
        <end position="144"/>
    </location>
</feature>
<dbReference type="CDD" id="cd00130">
    <property type="entry name" value="PAS"/>
    <property type="match status" value="2"/>
</dbReference>
<dbReference type="EMBL" id="JABBGA010000001">
    <property type="protein sequence ID" value="NML24421.1"/>
    <property type="molecule type" value="Genomic_DNA"/>
</dbReference>
<dbReference type="Proteomes" id="UP000580043">
    <property type="component" value="Unassembled WGS sequence"/>
</dbReference>
<dbReference type="SUPFAM" id="SSF58104">
    <property type="entry name" value="Methyl-accepting chemotaxis protein (MCP) signaling domain"/>
    <property type="match status" value="1"/>
</dbReference>
<gene>
    <name evidence="6" type="ORF">HHL15_01580</name>
</gene>
<dbReference type="PANTHER" id="PTHR32089">
    <property type="entry name" value="METHYL-ACCEPTING CHEMOTAXIS PROTEIN MCPB"/>
    <property type="match status" value="1"/>
</dbReference>
<dbReference type="InterPro" id="IPR000700">
    <property type="entry name" value="PAS-assoc_C"/>
</dbReference>
<sequence>MFNAKLKARIAELEKVFAELSAISAAVDQSTAVVEMSLDGVVIAVNKNFCDLMGFQHDEIVGEKHANLCDSEYVLSESYRLFWQELRVGKFFRGRVKRRHRTGRIVWLEVTYNPIRDTKGAITKIIKFASDITSSVEESARVQALVEAIERSMAVVELRPDGTVLRANHNFLSVMQYPEREIVGQHHRMFCDPEYSKSAEYDAFWRELKAGRFVSGQFCRINKSGEKVWLEASYNPVMGLDGKVERIVKTAVDVTQKFLRNEAERESAEMASAAAVETEQISGEGEAVILETVSKIQSIANDVERAAAEVFALGQRTNSISSITNTIKEIADQTNLLALNAAIEAARAGESGRGFAVVADEVRRLAERTASSTAEITRWSTPFKVKVEK</sequence>
<dbReference type="InterPro" id="IPR004089">
    <property type="entry name" value="MCPsignal_dom"/>
</dbReference>
<evidence type="ECO:0000313" key="6">
    <source>
        <dbReference type="EMBL" id="NML24421.1"/>
    </source>
</evidence>
<evidence type="ECO:0000259" key="4">
    <source>
        <dbReference type="PROSITE" id="PS50112"/>
    </source>
</evidence>
<evidence type="ECO:0000259" key="5">
    <source>
        <dbReference type="PROSITE" id="PS50113"/>
    </source>
</evidence>
<keyword evidence="1 2" id="KW-0807">Transducer</keyword>
<dbReference type="SMART" id="SM00086">
    <property type="entry name" value="PAC"/>
    <property type="match status" value="2"/>
</dbReference>
<feature type="domain" description="PAS" evidence="4">
    <location>
        <begin position="19"/>
        <end position="63"/>
    </location>
</feature>
<evidence type="ECO:0000259" key="3">
    <source>
        <dbReference type="PROSITE" id="PS50111"/>
    </source>
</evidence>
<feature type="domain" description="PAC" evidence="5">
    <location>
        <begin position="214"/>
        <end position="266"/>
    </location>
</feature>
<name>A0A848G416_9RHOO</name>
<dbReference type="InterPro" id="IPR000014">
    <property type="entry name" value="PAS"/>
</dbReference>
<dbReference type="PANTHER" id="PTHR32089:SF112">
    <property type="entry name" value="LYSOZYME-LIKE PROTEIN-RELATED"/>
    <property type="match status" value="1"/>
</dbReference>
<evidence type="ECO:0000256" key="1">
    <source>
        <dbReference type="ARBA" id="ARBA00023224"/>
    </source>
</evidence>
<dbReference type="Gene3D" id="1.10.287.950">
    <property type="entry name" value="Methyl-accepting chemotaxis protein"/>
    <property type="match status" value="1"/>
</dbReference>
<comment type="caution">
    <text evidence="6">The sequence shown here is derived from an EMBL/GenBank/DDBJ whole genome shotgun (WGS) entry which is preliminary data.</text>
</comment>
<dbReference type="GO" id="GO:0016020">
    <property type="term" value="C:membrane"/>
    <property type="evidence" value="ECO:0007669"/>
    <property type="project" value="InterPro"/>
</dbReference>
<dbReference type="NCBIfam" id="TIGR00229">
    <property type="entry name" value="sensory_box"/>
    <property type="match status" value="2"/>
</dbReference>
<dbReference type="SMART" id="SM00091">
    <property type="entry name" value="PAS"/>
    <property type="match status" value="2"/>
</dbReference>
<dbReference type="Pfam" id="PF08447">
    <property type="entry name" value="PAS_3"/>
    <property type="match status" value="2"/>
</dbReference>
<dbReference type="AlphaFoldDB" id="A0A848G416"/>
<evidence type="ECO:0000313" key="7">
    <source>
        <dbReference type="Proteomes" id="UP000580043"/>
    </source>
</evidence>
<dbReference type="Pfam" id="PF00015">
    <property type="entry name" value="MCPsignal"/>
    <property type="match status" value="1"/>
</dbReference>
<reference evidence="6 7" key="1">
    <citation type="submission" date="2020-04" db="EMBL/GenBank/DDBJ databases">
        <title>Zoogloea sp. G-4-1-14 isolated from soil.</title>
        <authorList>
            <person name="Dahal R.H."/>
        </authorList>
    </citation>
    <scope>NUCLEOTIDE SEQUENCE [LARGE SCALE GENOMIC DNA]</scope>
    <source>
        <strain evidence="6 7">G-4-1-14</strain>
    </source>
</reference>
<accession>A0A848G416</accession>
<dbReference type="PROSITE" id="PS50113">
    <property type="entry name" value="PAC"/>
    <property type="match status" value="2"/>
</dbReference>
<dbReference type="SUPFAM" id="SSF55785">
    <property type="entry name" value="PYP-like sensor domain (PAS domain)"/>
    <property type="match status" value="2"/>
</dbReference>
<dbReference type="PROSITE" id="PS50111">
    <property type="entry name" value="CHEMOTAXIS_TRANSDUC_2"/>
    <property type="match status" value="1"/>
</dbReference>
<dbReference type="InterPro" id="IPR035965">
    <property type="entry name" value="PAS-like_dom_sf"/>
</dbReference>
<protein>
    <submittedName>
        <fullName evidence="6">PAS domain-containing protein</fullName>
    </submittedName>
</protein>
<organism evidence="6 7">
    <name type="scientific">Zoogloea dura</name>
    <dbReference type="NCBI Taxonomy" id="2728840"/>
    <lineage>
        <taxon>Bacteria</taxon>
        <taxon>Pseudomonadati</taxon>
        <taxon>Pseudomonadota</taxon>
        <taxon>Betaproteobacteria</taxon>
        <taxon>Rhodocyclales</taxon>
        <taxon>Zoogloeaceae</taxon>
        <taxon>Zoogloea</taxon>
    </lineage>
</organism>
<dbReference type="RefSeq" id="WP_169144053.1">
    <property type="nucleotide sequence ID" value="NZ_JABBGA010000001.1"/>
</dbReference>
<proteinExistence type="predicted"/>